<name>A0A3Q3AET9_KRYMA</name>
<evidence type="ECO:0000256" key="5">
    <source>
        <dbReference type="ARBA" id="ARBA00023273"/>
    </source>
</evidence>
<dbReference type="AlphaFoldDB" id="A0A3Q3AET9"/>
<evidence type="ECO:0000313" key="8">
    <source>
        <dbReference type="Proteomes" id="UP000264800"/>
    </source>
</evidence>
<dbReference type="PANTHER" id="PTHR33865">
    <property type="entry name" value="PROTEIN FAM183B"/>
    <property type="match status" value="1"/>
</dbReference>
<evidence type="ECO:0000256" key="2">
    <source>
        <dbReference type="ARBA" id="ARBA00004245"/>
    </source>
</evidence>
<dbReference type="STRING" id="37003.ENSKMAP00000014640"/>
<dbReference type="PANTHER" id="PTHR33865:SF3">
    <property type="entry name" value="PROTEIN FAM183B"/>
    <property type="match status" value="1"/>
</dbReference>
<dbReference type="GO" id="GO:0097546">
    <property type="term" value="C:ciliary base"/>
    <property type="evidence" value="ECO:0007669"/>
    <property type="project" value="TreeGrafter"/>
</dbReference>
<evidence type="ECO:0000256" key="6">
    <source>
        <dbReference type="ARBA" id="ARBA00034777"/>
    </source>
</evidence>
<dbReference type="GO" id="GO:0005856">
    <property type="term" value="C:cytoskeleton"/>
    <property type="evidence" value="ECO:0007669"/>
    <property type="project" value="UniProtKB-SubCell"/>
</dbReference>
<evidence type="ECO:0000256" key="1">
    <source>
        <dbReference type="ARBA" id="ARBA00004138"/>
    </source>
</evidence>
<protein>
    <submittedName>
        <fullName evidence="7">Uncharacterized protein</fullName>
    </submittedName>
</protein>
<dbReference type="Proteomes" id="UP000264800">
    <property type="component" value="Unplaced"/>
</dbReference>
<keyword evidence="8" id="KW-1185">Reference proteome</keyword>
<keyword evidence="4" id="KW-0206">Cytoskeleton</keyword>
<comment type="subcellular location">
    <subcellularLocation>
        <location evidence="1">Cell projection</location>
        <location evidence="1">Cilium</location>
    </subcellularLocation>
    <subcellularLocation>
        <location evidence="2">Cytoplasm</location>
        <location evidence="2">Cytoskeleton</location>
    </subcellularLocation>
</comment>
<sequence length="98" mass="11278">VGLLIYFKLKKINWILFLLPPAAHRALFSAGFIKAYRRAHMEPTKKYPCAVTESQEIGWFSAPLNPPAFHDPRLNFRRVTTHVTKYATFTQQASNTTK</sequence>
<dbReference type="InterPro" id="IPR029214">
    <property type="entry name" value="CFAP144"/>
</dbReference>
<accession>A0A3Q3AET9</accession>
<reference evidence="7" key="2">
    <citation type="submission" date="2025-09" db="UniProtKB">
        <authorList>
            <consortium name="Ensembl"/>
        </authorList>
    </citation>
    <scope>IDENTIFICATION</scope>
</reference>
<evidence type="ECO:0000256" key="4">
    <source>
        <dbReference type="ARBA" id="ARBA00023212"/>
    </source>
</evidence>
<dbReference type="GeneTree" id="ENSGT00940000181738"/>
<comment type="similarity">
    <text evidence="6">Belongs to the CFAP144 family.</text>
</comment>
<organism evidence="7 8">
    <name type="scientific">Kryptolebias marmoratus</name>
    <name type="common">Mangrove killifish</name>
    <name type="synonym">Rivulus marmoratus</name>
    <dbReference type="NCBI Taxonomy" id="37003"/>
    <lineage>
        <taxon>Eukaryota</taxon>
        <taxon>Metazoa</taxon>
        <taxon>Chordata</taxon>
        <taxon>Craniata</taxon>
        <taxon>Vertebrata</taxon>
        <taxon>Euteleostomi</taxon>
        <taxon>Actinopterygii</taxon>
        <taxon>Neopterygii</taxon>
        <taxon>Teleostei</taxon>
        <taxon>Neoteleostei</taxon>
        <taxon>Acanthomorphata</taxon>
        <taxon>Ovalentaria</taxon>
        <taxon>Atherinomorphae</taxon>
        <taxon>Cyprinodontiformes</taxon>
        <taxon>Rivulidae</taxon>
        <taxon>Kryptolebias</taxon>
    </lineage>
</organism>
<evidence type="ECO:0000256" key="3">
    <source>
        <dbReference type="ARBA" id="ARBA00022490"/>
    </source>
</evidence>
<keyword evidence="3" id="KW-0963">Cytoplasm</keyword>
<dbReference type="Pfam" id="PF14886">
    <property type="entry name" value="FAM183"/>
    <property type="match status" value="1"/>
</dbReference>
<keyword evidence="5" id="KW-0966">Cell projection</keyword>
<proteinExistence type="inferred from homology"/>
<evidence type="ECO:0000313" key="7">
    <source>
        <dbReference type="Ensembl" id="ENSKMAP00000014640.1"/>
    </source>
</evidence>
<reference evidence="7" key="1">
    <citation type="submission" date="2025-08" db="UniProtKB">
        <authorList>
            <consortium name="Ensembl"/>
        </authorList>
    </citation>
    <scope>IDENTIFICATION</scope>
</reference>
<dbReference type="Ensembl" id="ENSKMAT00000014853.1">
    <property type="protein sequence ID" value="ENSKMAP00000014640.1"/>
    <property type="gene ID" value="ENSKMAG00000010983.1"/>
</dbReference>